<evidence type="ECO:0000313" key="4">
    <source>
        <dbReference type="EMBL" id="MSS44320.1"/>
    </source>
</evidence>
<keyword evidence="6" id="KW-1185">Reference proteome</keyword>
<evidence type="ECO:0000313" key="5">
    <source>
        <dbReference type="Proteomes" id="UP000462760"/>
    </source>
</evidence>
<dbReference type="Proteomes" id="UP001108123">
    <property type="component" value="Unassembled WGS sequence"/>
</dbReference>
<dbReference type="Gene3D" id="3.40.50.80">
    <property type="entry name" value="Nucleotide-binding domain of ferredoxin-NADP reductase (FNR) module"/>
    <property type="match status" value="1"/>
</dbReference>
<dbReference type="InterPro" id="IPR017927">
    <property type="entry name" value="FAD-bd_FR_type"/>
</dbReference>
<dbReference type="PANTHER" id="PTHR47354:SF5">
    <property type="entry name" value="PROTEIN RFBI"/>
    <property type="match status" value="1"/>
</dbReference>
<dbReference type="SUPFAM" id="SSF52343">
    <property type="entry name" value="Ferredoxin reductase-like, C-terminal NADP-linked domain"/>
    <property type="match status" value="1"/>
</dbReference>
<dbReference type="Pfam" id="PF00970">
    <property type="entry name" value="FAD_binding_6"/>
    <property type="match status" value="1"/>
</dbReference>
<dbReference type="AlphaFoldDB" id="A0A844FK44"/>
<evidence type="ECO:0000259" key="1">
    <source>
        <dbReference type="PROSITE" id="PS51085"/>
    </source>
</evidence>
<dbReference type="Pfam" id="PF00175">
    <property type="entry name" value="NAD_binding_1"/>
    <property type="match status" value="1"/>
</dbReference>
<reference evidence="3" key="2">
    <citation type="submission" date="2022-01" db="EMBL/GenBank/DDBJ databases">
        <title>Collection of gut derived symbiotic bacterial strains cultured from healthy donors.</title>
        <authorList>
            <person name="Lin H."/>
            <person name="Kohout C."/>
            <person name="Waligurski E."/>
            <person name="Pamer E.G."/>
        </authorList>
    </citation>
    <scope>NUCLEOTIDE SEQUENCE</scope>
    <source>
        <strain evidence="3">MSK.14.39</strain>
    </source>
</reference>
<dbReference type="CDD" id="cd00207">
    <property type="entry name" value="fer2"/>
    <property type="match status" value="1"/>
</dbReference>
<dbReference type="Pfam" id="PF00111">
    <property type="entry name" value="Fer2"/>
    <property type="match status" value="1"/>
</dbReference>
<organism evidence="4 5">
    <name type="scientific">Anaerosalibacter bizertensis</name>
    <dbReference type="NCBI Taxonomy" id="932217"/>
    <lineage>
        <taxon>Bacteria</taxon>
        <taxon>Bacillati</taxon>
        <taxon>Bacillota</taxon>
        <taxon>Tissierellia</taxon>
        <taxon>Tissierellales</taxon>
        <taxon>Sporanaerobacteraceae</taxon>
        <taxon>Anaerosalibacter</taxon>
    </lineage>
</organism>
<feature type="domain" description="FAD-binding FR-type" evidence="2">
    <location>
        <begin position="46"/>
        <end position="162"/>
    </location>
</feature>
<dbReference type="InterPro" id="IPR036010">
    <property type="entry name" value="2Fe-2S_ferredoxin-like_sf"/>
</dbReference>
<dbReference type="Proteomes" id="UP000462760">
    <property type="component" value="Unassembled WGS sequence"/>
</dbReference>
<dbReference type="PROSITE" id="PS51085">
    <property type="entry name" value="2FE2S_FER_2"/>
    <property type="match status" value="1"/>
</dbReference>
<dbReference type="InterPro" id="IPR039261">
    <property type="entry name" value="FNR_nucleotide-bd"/>
</dbReference>
<dbReference type="RefSeq" id="WP_154484991.1">
    <property type="nucleotide sequence ID" value="NZ_JAHLOA010000005.1"/>
</dbReference>
<dbReference type="EMBL" id="VULR01000022">
    <property type="protein sequence ID" value="MSS44320.1"/>
    <property type="molecule type" value="Genomic_DNA"/>
</dbReference>
<reference evidence="4 5" key="1">
    <citation type="submission" date="2019-08" db="EMBL/GenBank/DDBJ databases">
        <title>In-depth cultivation of the pig gut microbiome towards novel bacterial diversity and tailored functional studies.</title>
        <authorList>
            <person name="Wylensek D."/>
            <person name="Hitch T.C.A."/>
            <person name="Clavel T."/>
        </authorList>
    </citation>
    <scope>NUCLEOTIDE SEQUENCE [LARGE SCALE GENOMIC DNA]</scope>
    <source>
        <strain evidence="4 5">Med78-601-WT-4W-RMD-3</strain>
    </source>
</reference>
<proteinExistence type="predicted"/>
<feature type="domain" description="2Fe-2S ferredoxin-type" evidence="1">
    <location>
        <begin position="315"/>
        <end position="405"/>
    </location>
</feature>
<dbReference type="InterPro" id="IPR001041">
    <property type="entry name" value="2Fe-2S_ferredoxin-type"/>
</dbReference>
<dbReference type="OrthoDB" id="9796486at2"/>
<name>A0A844FK44_9FIRM</name>
<dbReference type="InterPro" id="IPR017938">
    <property type="entry name" value="Riboflavin_synthase-like_b-brl"/>
</dbReference>
<evidence type="ECO:0000313" key="6">
    <source>
        <dbReference type="Proteomes" id="UP001108123"/>
    </source>
</evidence>
<dbReference type="PROSITE" id="PS51384">
    <property type="entry name" value="FAD_FR"/>
    <property type="match status" value="1"/>
</dbReference>
<dbReference type="InterPro" id="IPR050415">
    <property type="entry name" value="MRET"/>
</dbReference>
<dbReference type="InterPro" id="IPR001709">
    <property type="entry name" value="Flavoprot_Pyr_Nucl_cyt_Rdtase"/>
</dbReference>
<dbReference type="Gene3D" id="3.10.20.30">
    <property type="match status" value="1"/>
</dbReference>
<dbReference type="PANTHER" id="PTHR47354">
    <property type="entry name" value="NADH OXIDOREDUCTASE HCR"/>
    <property type="match status" value="1"/>
</dbReference>
<dbReference type="EMBL" id="JAKNID010000036">
    <property type="protein sequence ID" value="MCG4565541.1"/>
    <property type="molecule type" value="Genomic_DNA"/>
</dbReference>
<evidence type="ECO:0000313" key="3">
    <source>
        <dbReference type="EMBL" id="MCG4565541.1"/>
    </source>
</evidence>
<dbReference type="GO" id="GO:0051536">
    <property type="term" value="F:iron-sulfur cluster binding"/>
    <property type="evidence" value="ECO:0007669"/>
    <property type="project" value="InterPro"/>
</dbReference>
<comment type="caution">
    <text evidence="4">The sequence shown here is derived from an EMBL/GenBank/DDBJ whole genome shotgun (WGS) entry which is preliminary data.</text>
</comment>
<evidence type="ECO:0000259" key="2">
    <source>
        <dbReference type="PROSITE" id="PS51384"/>
    </source>
</evidence>
<dbReference type="InterPro" id="IPR008333">
    <property type="entry name" value="Cbr1-like_FAD-bd_dom"/>
</dbReference>
<gene>
    <name evidence="4" type="ORF">FYJ27_11480</name>
    <name evidence="3" type="ORF">L0P62_08775</name>
</gene>
<dbReference type="PRINTS" id="PR00371">
    <property type="entry name" value="FPNCR"/>
</dbReference>
<dbReference type="SUPFAM" id="SSF63380">
    <property type="entry name" value="Riboflavin synthase domain-like"/>
    <property type="match status" value="1"/>
</dbReference>
<accession>A0A844FK44</accession>
<protein>
    <submittedName>
        <fullName evidence="4">2Fe-2S iron-sulfur cluster binding domain-containing protein</fullName>
    </submittedName>
    <submittedName>
        <fullName evidence="3">FAD-binding oxidoreductase</fullName>
    </submittedName>
</protein>
<dbReference type="GO" id="GO:0016491">
    <property type="term" value="F:oxidoreductase activity"/>
    <property type="evidence" value="ECO:0007669"/>
    <property type="project" value="InterPro"/>
</dbReference>
<dbReference type="CDD" id="cd00322">
    <property type="entry name" value="FNR_like"/>
    <property type="match status" value="1"/>
</dbReference>
<sequence length="405" mass="46296">MKVKGFFEDIKGPSNILEIRKEKIKNASPKPVTKDPINELAKKIHPDKVYLTIDSVEQTTATSRTYRFVKSNKYGEDAPEIPIFQAGQYISFKFQIGESWVTRPYSISSAPYQVLENRSKKPFVEVSIRKKDGGFVTEYIWENWKPGTEVMASMAHGQFYYEPLRDADTIVALAGGSGITPFHSMAREICNGKLEAKLILIYGSNFKKEFMFYKEFIDFEKNHPDKIKFVPVLSGEEKGWDGETGFITKDIIKKYTDINNSTFFICGPQVMYKFVEKELNNLKIPRKRIRREVFGEMPDIYSMDDFPNSAKNKKYSIKVHIGKNIVDIEASSSESVLVALERNGIKNDSHCRSGECGFCRSQLLKGEIYVSPENDGRREADKIYGYFHPCSSYPISSLEIRISLA</sequence>
<dbReference type="InterPro" id="IPR012675">
    <property type="entry name" value="Beta-grasp_dom_sf"/>
</dbReference>
<dbReference type="SUPFAM" id="SSF54292">
    <property type="entry name" value="2Fe-2S ferredoxin-like"/>
    <property type="match status" value="1"/>
</dbReference>
<dbReference type="Gene3D" id="2.40.30.10">
    <property type="entry name" value="Translation factors"/>
    <property type="match status" value="1"/>
</dbReference>
<dbReference type="InterPro" id="IPR001433">
    <property type="entry name" value="OxRdtase_FAD/NAD-bd"/>
</dbReference>